<proteinExistence type="predicted"/>
<comment type="caution">
    <text evidence="1">The sequence shown here is derived from an EMBL/GenBank/DDBJ whole genome shotgun (WGS) entry which is preliminary data.</text>
</comment>
<dbReference type="OrthoDB" id="284184at2759"/>
<organism evidence="1 2">
    <name type="scientific">Jimgerdemannia flammicorona</name>
    <dbReference type="NCBI Taxonomy" id="994334"/>
    <lineage>
        <taxon>Eukaryota</taxon>
        <taxon>Fungi</taxon>
        <taxon>Fungi incertae sedis</taxon>
        <taxon>Mucoromycota</taxon>
        <taxon>Mucoromycotina</taxon>
        <taxon>Endogonomycetes</taxon>
        <taxon>Endogonales</taxon>
        <taxon>Endogonaceae</taxon>
        <taxon>Jimgerdemannia</taxon>
    </lineage>
</organism>
<dbReference type="SUPFAM" id="SSF53474">
    <property type="entry name" value="alpha/beta-Hydrolases"/>
    <property type="match status" value="1"/>
</dbReference>
<accession>A0A433BA98</accession>
<keyword evidence="2" id="KW-1185">Reference proteome</keyword>
<name>A0A433BA98_9FUNG</name>
<sequence>MKGVGKSSFLAITYPVIIGAVDGDSNSAVPLPYALSKLPLAISKRSVNHFRTDEYPANAVFLACGMADPVFGGPVMRGLAKQFKNGCVCTELPEAGHFVQEWGDKVARNAFEVFVGENTKEGLTVVQPRDANL</sequence>
<evidence type="ECO:0000313" key="2">
    <source>
        <dbReference type="Proteomes" id="UP000268093"/>
    </source>
</evidence>
<reference evidence="1 2" key="1">
    <citation type="journal article" date="2018" name="New Phytol.">
        <title>Phylogenomics of Endogonaceae and evolution of mycorrhizas within Mucoromycota.</title>
        <authorList>
            <person name="Chang Y."/>
            <person name="Desiro A."/>
            <person name="Na H."/>
            <person name="Sandor L."/>
            <person name="Lipzen A."/>
            <person name="Clum A."/>
            <person name="Barry K."/>
            <person name="Grigoriev I.V."/>
            <person name="Martin F.M."/>
            <person name="Stajich J.E."/>
            <person name="Smith M.E."/>
            <person name="Bonito G."/>
            <person name="Spatafora J.W."/>
        </authorList>
    </citation>
    <scope>NUCLEOTIDE SEQUENCE [LARGE SCALE GENOMIC DNA]</scope>
    <source>
        <strain evidence="1 2">GMNB39</strain>
    </source>
</reference>
<dbReference type="EMBL" id="RBNI01014569">
    <property type="protein sequence ID" value="RUP20308.1"/>
    <property type="molecule type" value="Genomic_DNA"/>
</dbReference>
<evidence type="ECO:0000313" key="1">
    <source>
        <dbReference type="EMBL" id="RUP20308.1"/>
    </source>
</evidence>
<gene>
    <name evidence="1" type="ORF">BC936DRAFT_139253</name>
</gene>
<dbReference type="InterPro" id="IPR029058">
    <property type="entry name" value="AB_hydrolase_fold"/>
</dbReference>
<protein>
    <recommendedName>
        <fullName evidence="3">Alpha/Beta hydrolase protein</fullName>
    </recommendedName>
</protein>
<evidence type="ECO:0008006" key="3">
    <source>
        <dbReference type="Google" id="ProtNLM"/>
    </source>
</evidence>
<dbReference type="AlphaFoldDB" id="A0A433BA98"/>
<dbReference type="Proteomes" id="UP000268093">
    <property type="component" value="Unassembled WGS sequence"/>
</dbReference>